<accession>A0ABW2Z7B1</accession>
<dbReference type="Gene3D" id="1.25.40.10">
    <property type="entry name" value="Tetratricopeptide repeat domain"/>
    <property type="match status" value="1"/>
</dbReference>
<dbReference type="InterPro" id="IPR011990">
    <property type="entry name" value="TPR-like_helical_dom_sf"/>
</dbReference>
<dbReference type="Pfam" id="PF12895">
    <property type="entry name" value="ANAPC3"/>
    <property type="match status" value="1"/>
</dbReference>
<reference evidence="6" key="1">
    <citation type="journal article" date="2019" name="Int. J. Syst. Evol. Microbiol.">
        <title>The Global Catalogue of Microorganisms (GCM) 10K type strain sequencing project: providing services to taxonomists for standard genome sequencing and annotation.</title>
        <authorList>
            <consortium name="The Broad Institute Genomics Platform"/>
            <consortium name="The Broad Institute Genome Sequencing Center for Infectious Disease"/>
            <person name="Wu L."/>
            <person name="Ma J."/>
        </authorList>
    </citation>
    <scope>NUCLEOTIDE SEQUENCE [LARGE SCALE GENOMIC DNA]</scope>
    <source>
        <strain evidence="6">CCUG 60022</strain>
    </source>
</reference>
<dbReference type="SUPFAM" id="SSF48695">
    <property type="entry name" value="Multiheme cytochromes"/>
    <property type="match status" value="1"/>
</dbReference>
<dbReference type="PANTHER" id="PTHR35038:SF8">
    <property type="entry name" value="C-TYPE POLYHEME CYTOCHROME OMCC"/>
    <property type="match status" value="1"/>
</dbReference>
<dbReference type="SMART" id="SM00028">
    <property type="entry name" value="TPR"/>
    <property type="match status" value="4"/>
</dbReference>
<feature type="domain" description="Doubled CXXCH motif" evidence="3">
    <location>
        <begin position="315"/>
        <end position="347"/>
    </location>
</feature>
<feature type="repeat" description="TPR" evidence="2">
    <location>
        <begin position="636"/>
        <end position="669"/>
    </location>
</feature>
<evidence type="ECO:0000256" key="2">
    <source>
        <dbReference type="PROSITE-ProRule" id="PRU00339"/>
    </source>
</evidence>
<dbReference type="Pfam" id="PF13435">
    <property type="entry name" value="Cytochrome_C554"/>
    <property type="match status" value="2"/>
</dbReference>
<dbReference type="Pfam" id="PF09699">
    <property type="entry name" value="Paired_CXXCH_1"/>
    <property type="match status" value="1"/>
</dbReference>
<dbReference type="Gene3D" id="1.10.1130.10">
    <property type="entry name" value="Flavocytochrome C3, Chain A"/>
    <property type="match status" value="3"/>
</dbReference>
<dbReference type="SUPFAM" id="SSF48452">
    <property type="entry name" value="TPR-like"/>
    <property type="match status" value="1"/>
</dbReference>
<dbReference type="InterPro" id="IPR010177">
    <property type="entry name" value="Paired_CXXCH_1"/>
</dbReference>
<keyword evidence="6" id="KW-1185">Reference proteome</keyword>
<evidence type="ECO:0000259" key="3">
    <source>
        <dbReference type="Pfam" id="PF09699"/>
    </source>
</evidence>
<evidence type="ECO:0000313" key="6">
    <source>
        <dbReference type="Proteomes" id="UP001597032"/>
    </source>
</evidence>
<dbReference type="Proteomes" id="UP001597032">
    <property type="component" value="Unassembled WGS sequence"/>
</dbReference>
<evidence type="ECO:0000313" key="5">
    <source>
        <dbReference type="EMBL" id="MFD0762650.1"/>
    </source>
</evidence>
<comment type="caution">
    <text evidence="5">The sequence shown here is derived from an EMBL/GenBank/DDBJ whole genome shotgun (WGS) entry which is preliminary data.</text>
</comment>
<evidence type="ECO:0000259" key="4">
    <source>
        <dbReference type="Pfam" id="PF13435"/>
    </source>
</evidence>
<organism evidence="5 6">
    <name type="scientific">Lutibacter aestuarii</name>
    <dbReference type="NCBI Taxonomy" id="861111"/>
    <lineage>
        <taxon>Bacteria</taxon>
        <taxon>Pseudomonadati</taxon>
        <taxon>Bacteroidota</taxon>
        <taxon>Flavobacteriia</taxon>
        <taxon>Flavobacteriales</taxon>
        <taxon>Flavobacteriaceae</taxon>
        <taxon>Lutibacter</taxon>
    </lineage>
</organism>
<dbReference type="RefSeq" id="WP_386783032.1">
    <property type="nucleotide sequence ID" value="NZ_JBHTIC010000008.1"/>
</dbReference>
<dbReference type="PROSITE" id="PS50005">
    <property type="entry name" value="TPR"/>
    <property type="match status" value="2"/>
</dbReference>
<keyword evidence="2" id="KW-0802">TPR repeat</keyword>
<dbReference type="InterPro" id="IPR051829">
    <property type="entry name" value="Multiheme_Cytochr_ET"/>
</dbReference>
<gene>
    <name evidence="5" type="ORF">ACFQZW_11190</name>
</gene>
<feature type="domain" description="Cytochrome c-552/4" evidence="4">
    <location>
        <begin position="162"/>
        <end position="201"/>
    </location>
</feature>
<feature type="domain" description="Cytochrome c-552/4" evidence="4">
    <location>
        <begin position="28"/>
        <end position="50"/>
    </location>
</feature>
<dbReference type="InterPro" id="IPR036280">
    <property type="entry name" value="Multihaem_cyt_sf"/>
</dbReference>
<evidence type="ECO:0000256" key="1">
    <source>
        <dbReference type="ARBA" id="ARBA00022729"/>
    </source>
</evidence>
<feature type="repeat" description="TPR" evidence="2">
    <location>
        <begin position="568"/>
        <end position="601"/>
    </location>
</feature>
<dbReference type="InterPro" id="IPR023155">
    <property type="entry name" value="Cyt_c-552/4"/>
</dbReference>
<sequence>MEPKNEYSALQIELNNHKHDVGFIGSDKCSSCHEKEYKDWLGSDHQLAMQLPTDSTVLGDFNNSKYTIYGVTSTFLKQDDSFIINTQGPDGNYHDYKVKYTFGHYPLQQYLVEFPNGKLQVITPFWDSRAKDEGGQKWQHLYPDEFIASHDELNWGRPLQNWNYMCAECHSTNVKKNYDLKTQTYNTTFDEINVSCEACHGPGDVHAKWAENKDQKVKNMGLIFDIMDRDSAHWKIDPNTALVTRSKPRKSNMQVEWCGRCHSRRSQLTDEFTFGKMLEHTHQVAYLDYPLYNDDGTNNDEDYVYGSFLQSKMYAKGVTCKDCHNVHSGQLKIEKDNVCFQCHMPQKYKSTNHHKHEENSDGASCISCHMPKITVMVVDPRSDHSMRIPRPDISVKTGATNACNNCHKDKSNEWSLAAFKNWYGNKYDTIPHYGFAFHKVRTNQPEAQKALNKVINDKNMAHIVIGTAIRFQDYSNNPMAFENLEMALASSSPLVRRAGLESLKNLPKQQQFEYALPLTKDSIYGVRYMANSLIYDIPITNVPKEQQAVLINARKEYINQLLYWQDRALGLSSLGVAALNLGKQEQAEDYFKKAVALDTLNLIAKINFADLKRMQGKNEECIAILKKIISIDKTFSVAYQALAFAYIRMGDKQKALNTLKTAINIIKNDPQNHYYFAVLQNDLGQHKQAISTIMKALKTYPNNEELLTLAYSIHLNNNEISEAKKIATILVKTYPNNKQYQQISNSN</sequence>
<name>A0ABW2Z7B1_9FLAO</name>
<keyword evidence="1" id="KW-0732">Signal</keyword>
<dbReference type="PANTHER" id="PTHR35038">
    <property type="entry name" value="DISSIMILATORY SULFITE REDUCTASE SIRA"/>
    <property type="match status" value="1"/>
</dbReference>
<dbReference type="InterPro" id="IPR019734">
    <property type="entry name" value="TPR_rpt"/>
</dbReference>
<protein>
    <submittedName>
        <fullName evidence="5">Tetratricopeptide repeat protein</fullName>
    </submittedName>
</protein>
<dbReference type="EMBL" id="JBHTIC010000008">
    <property type="protein sequence ID" value="MFD0762650.1"/>
    <property type="molecule type" value="Genomic_DNA"/>
</dbReference>
<dbReference type="Pfam" id="PF13181">
    <property type="entry name" value="TPR_8"/>
    <property type="match status" value="1"/>
</dbReference>
<proteinExistence type="predicted"/>